<protein>
    <submittedName>
        <fullName evidence="2">DUF2382 domain-containing protein</fullName>
    </submittedName>
</protein>
<organism evidence="2">
    <name type="scientific">Mesocestoides corti</name>
    <name type="common">Flatworm</name>
    <dbReference type="NCBI Taxonomy" id="53468"/>
    <lineage>
        <taxon>Eukaryota</taxon>
        <taxon>Metazoa</taxon>
        <taxon>Spiralia</taxon>
        <taxon>Lophotrochozoa</taxon>
        <taxon>Platyhelminthes</taxon>
        <taxon>Cestoda</taxon>
        <taxon>Eucestoda</taxon>
        <taxon>Cyclophyllidea</taxon>
        <taxon>Mesocestoididae</taxon>
        <taxon>Mesocestoides</taxon>
    </lineage>
</organism>
<evidence type="ECO:0000256" key="1">
    <source>
        <dbReference type="SAM" id="MobiDB-lite"/>
    </source>
</evidence>
<feature type="compositionally biased region" description="Basic and acidic residues" evidence="1">
    <location>
        <begin position="80"/>
        <end position="98"/>
    </location>
</feature>
<sequence length="120" mass="12969">MLKREGPYETGIVNPHEKLVVVVLKFTGNGGGRVMAELPTAANISPTTGELSIPVNEKVVGVIVAAQAGDTAQGKFQSHSSREREREQGRAQESRLRQENVEALMTNVAGEIDLKWTTKG</sequence>
<proteinExistence type="predicted"/>
<name>A0A5K3G7W2_MESCO</name>
<dbReference type="AlphaFoldDB" id="A0A5K3G7W2"/>
<accession>A0A5K3G7W2</accession>
<feature type="region of interest" description="Disordered" evidence="1">
    <location>
        <begin position="71"/>
        <end position="98"/>
    </location>
</feature>
<evidence type="ECO:0000313" key="2">
    <source>
        <dbReference type="WBParaSite" id="MCU_014691-RA"/>
    </source>
</evidence>
<reference evidence="2" key="1">
    <citation type="submission" date="2019-11" db="UniProtKB">
        <authorList>
            <consortium name="WormBaseParasite"/>
        </authorList>
    </citation>
    <scope>IDENTIFICATION</scope>
</reference>
<dbReference type="WBParaSite" id="MCU_014691-RA">
    <property type="protein sequence ID" value="MCU_014691-RA"/>
    <property type="gene ID" value="MCU_014691"/>
</dbReference>